<dbReference type="PRINTS" id="PR00153">
    <property type="entry name" value="CSAPPISMRASE"/>
</dbReference>
<dbReference type="InterPro" id="IPR000504">
    <property type="entry name" value="RRM_dom"/>
</dbReference>
<dbReference type="Pfam" id="PF00076">
    <property type="entry name" value="RRM_1"/>
    <property type="match status" value="1"/>
</dbReference>
<evidence type="ECO:0000313" key="14">
    <source>
        <dbReference type="EMBL" id="KAI1609124.1"/>
    </source>
</evidence>
<accession>A0AAN6DPT2</accession>
<dbReference type="Gene3D" id="2.40.100.10">
    <property type="entry name" value="Cyclophilin-like"/>
    <property type="match status" value="1"/>
</dbReference>
<dbReference type="Pfam" id="PF00160">
    <property type="entry name" value="Pro_isomerase"/>
    <property type="match status" value="1"/>
</dbReference>
<feature type="compositionally biased region" description="Basic and acidic residues" evidence="11">
    <location>
        <begin position="377"/>
        <end position="397"/>
    </location>
</feature>
<evidence type="ECO:0000256" key="6">
    <source>
        <dbReference type="ARBA" id="ARBA00023110"/>
    </source>
</evidence>
<dbReference type="FunFam" id="3.30.70.330:FF:000377">
    <property type="entry name" value="Peptidyl-prolyl cis-trans isomerase"/>
    <property type="match status" value="1"/>
</dbReference>
<evidence type="ECO:0000256" key="1">
    <source>
        <dbReference type="ARBA" id="ARBA00000971"/>
    </source>
</evidence>
<feature type="region of interest" description="Disordered" evidence="11">
    <location>
        <begin position="360"/>
        <end position="463"/>
    </location>
</feature>
<evidence type="ECO:0000259" key="13">
    <source>
        <dbReference type="PROSITE" id="PS50102"/>
    </source>
</evidence>
<dbReference type="CDD" id="cd01921">
    <property type="entry name" value="cyclophilin_RRM"/>
    <property type="match status" value="1"/>
</dbReference>
<reference evidence="14" key="1">
    <citation type="journal article" date="2022" name="bioRxiv">
        <title>Deciphering the potential niche of two novel black yeast fungi from a biological soil crust based on their genomes, phenotypes, and melanin regulation.</title>
        <authorList>
            <consortium name="DOE Joint Genome Institute"/>
            <person name="Carr E.C."/>
            <person name="Barton Q."/>
            <person name="Grambo S."/>
            <person name="Sullivan M."/>
            <person name="Renfro C.M."/>
            <person name="Kuo A."/>
            <person name="Pangilinan J."/>
            <person name="Lipzen A."/>
            <person name="Keymanesh K."/>
            <person name="Savage E."/>
            <person name="Barry K."/>
            <person name="Grigoriev I.V."/>
            <person name="Riekhof W.R."/>
            <person name="Harris S.S."/>
        </authorList>
    </citation>
    <scope>NUCLEOTIDE SEQUENCE</scope>
    <source>
        <strain evidence="14">JF 03-4F</strain>
    </source>
</reference>
<evidence type="ECO:0000256" key="5">
    <source>
        <dbReference type="ARBA" id="ARBA00022884"/>
    </source>
</evidence>
<dbReference type="PROSITE" id="PS50102">
    <property type="entry name" value="RRM"/>
    <property type="match status" value="1"/>
</dbReference>
<evidence type="ECO:0000256" key="9">
    <source>
        <dbReference type="PROSITE-ProRule" id="PRU00176"/>
    </source>
</evidence>
<feature type="compositionally biased region" description="Basic and acidic residues" evidence="11">
    <location>
        <begin position="412"/>
        <end position="463"/>
    </location>
</feature>
<dbReference type="EMBL" id="MU404361">
    <property type="protein sequence ID" value="KAI1609124.1"/>
    <property type="molecule type" value="Genomic_DNA"/>
</dbReference>
<dbReference type="InterPro" id="IPR035538">
    <property type="entry name" value="Cyclophilin_PPIL4"/>
</dbReference>
<organism evidence="14 15">
    <name type="scientific">Exophiala viscosa</name>
    <dbReference type="NCBI Taxonomy" id="2486360"/>
    <lineage>
        <taxon>Eukaryota</taxon>
        <taxon>Fungi</taxon>
        <taxon>Dikarya</taxon>
        <taxon>Ascomycota</taxon>
        <taxon>Pezizomycotina</taxon>
        <taxon>Eurotiomycetes</taxon>
        <taxon>Chaetothyriomycetidae</taxon>
        <taxon>Chaetothyriales</taxon>
        <taxon>Herpotrichiellaceae</taxon>
        <taxon>Exophiala</taxon>
    </lineage>
</organism>
<keyword evidence="15" id="KW-1185">Reference proteome</keyword>
<feature type="domain" description="RRM" evidence="13">
    <location>
        <begin position="248"/>
        <end position="326"/>
    </location>
</feature>
<evidence type="ECO:0000256" key="3">
    <source>
        <dbReference type="ARBA" id="ARBA00004123"/>
    </source>
</evidence>
<name>A0AAN6DPT2_9EURO</name>
<sequence>MSVLLETSLGEVVIDLLVDTAPKCCENFLKLCKVKYYNFSPIHSVQKGFSCQTGDPLGPDSAESDGGSSIWGLLSGPSKKSFVAEIDPKVKHAQRGTVSMATVPSPNDPDERLAGSQFIITLGDDIDYLDGKAAPFGMVVEGFDTLEKINDAFTDSNGRPLKDIRIRHTIILEDPYEDPSGLTIPDSSPAPTKAQLATVRIADDEELDEDMDEAAMEKLRREREARAQALTLEMVGDLPFAEVKPPENVLFVCKLNPVTHDEDLELIFSRFGKILSCEVIRDKRTGDSLQYAFIEFENQKDCEQAYFKMQGVLIDDHRIHVDFSQSVSKLSDVWRNATNSKRARHSGGFGGIADLEKKRHYRDQDGGARNGRGYRMVFDREDIRRKGDTHPARDSRRSRSRSPQHDIGSPKYGDRRDRDRDTYQDRERTYRNSDRDNERDADRHNRRDRDRDRDRDHRADRYR</sequence>
<dbReference type="EC" id="5.2.1.8" evidence="10"/>
<evidence type="ECO:0000256" key="8">
    <source>
        <dbReference type="ARBA" id="ARBA00023242"/>
    </source>
</evidence>
<evidence type="ECO:0000259" key="12">
    <source>
        <dbReference type="PROSITE" id="PS50072"/>
    </source>
</evidence>
<dbReference type="PANTHER" id="PTHR45843">
    <property type="entry name" value="PEPTIDYL-PROLYL CIS-TRANS ISOMERASE-LIKE 4"/>
    <property type="match status" value="1"/>
</dbReference>
<dbReference type="GO" id="GO:0003723">
    <property type="term" value="F:RNA binding"/>
    <property type="evidence" value="ECO:0007669"/>
    <property type="project" value="UniProtKB-UniRule"/>
</dbReference>
<dbReference type="AlphaFoldDB" id="A0AAN6DPT2"/>
<dbReference type="CDD" id="cd12235">
    <property type="entry name" value="RRM_PPIL4"/>
    <property type="match status" value="1"/>
</dbReference>
<evidence type="ECO:0000313" key="15">
    <source>
        <dbReference type="Proteomes" id="UP001203852"/>
    </source>
</evidence>
<dbReference type="SUPFAM" id="SSF50891">
    <property type="entry name" value="Cyclophilin-like"/>
    <property type="match status" value="1"/>
</dbReference>
<keyword evidence="7 10" id="KW-0413">Isomerase</keyword>
<protein>
    <recommendedName>
        <fullName evidence="10">Peptidyl-prolyl cis-trans isomerase</fullName>
        <shortName evidence="10">PPIase</shortName>
        <ecNumber evidence="10">5.2.1.8</ecNumber>
    </recommendedName>
</protein>
<dbReference type="SUPFAM" id="SSF54928">
    <property type="entry name" value="RNA-binding domain, RBD"/>
    <property type="match status" value="1"/>
</dbReference>
<evidence type="ECO:0000256" key="11">
    <source>
        <dbReference type="SAM" id="MobiDB-lite"/>
    </source>
</evidence>
<keyword evidence="6 10" id="KW-0697">Rotamase</keyword>
<comment type="function">
    <text evidence="2 10">PPIases accelerate the folding of proteins. It catalyzes the cis-trans isomerization of proline imidic peptide bonds in oligopeptides.</text>
</comment>
<comment type="catalytic activity">
    <reaction evidence="1 10">
        <text>[protein]-peptidylproline (omega=180) = [protein]-peptidylproline (omega=0)</text>
        <dbReference type="Rhea" id="RHEA:16237"/>
        <dbReference type="Rhea" id="RHEA-COMP:10747"/>
        <dbReference type="Rhea" id="RHEA-COMP:10748"/>
        <dbReference type="ChEBI" id="CHEBI:83833"/>
        <dbReference type="ChEBI" id="CHEBI:83834"/>
        <dbReference type="EC" id="5.2.1.8"/>
    </reaction>
</comment>
<keyword evidence="5 9" id="KW-0694">RNA-binding</keyword>
<evidence type="ECO:0000256" key="10">
    <source>
        <dbReference type="RuleBase" id="RU365081"/>
    </source>
</evidence>
<dbReference type="PROSITE" id="PS50072">
    <property type="entry name" value="CSA_PPIASE_2"/>
    <property type="match status" value="1"/>
</dbReference>
<keyword evidence="8 10" id="KW-0539">Nucleus</keyword>
<dbReference type="Gene3D" id="3.30.70.330">
    <property type="match status" value="1"/>
</dbReference>
<dbReference type="InterPro" id="IPR035542">
    <property type="entry name" value="CRIP"/>
</dbReference>
<dbReference type="GO" id="GO:0005634">
    <property type="term" value="C:nucleus"/>
    <property type="evidence" value="ECO:0007669"/>
    <property type="project" value="UniProtKB-SubCell"/>
</dbReference>
<evidence type="ECO:0000256" key="2">
    <source>
        <dbReference type="ARBA" id="ARBA00002388"/>
    </source>
</evidence>
<dbReference type="InterPro" id="IPR029000">
    <property type="entry name" value="Cyclophilin-like_dom_sf"/>
</dbReference>
<evidence type="ECO:0000256" key="4">
    <source>
        <dbReference type="ARBA" id="ARBA00010739"/>
    </source>
</evidence>
<gene>
    <name evidence="14" type="ORF">EDD36DRAFT_399903</name>
</gene>
<dbReference type="InterPro" id="IPR002130">
    <property type="entry name" value="Cyclophilin-type_PPIase_dom"/>
</dbReference>
<comment type="similarity">
    <text evidence="4 10">Belongs to the cyclophilin-type PPIase family. PPIL4 subfamily.</text>
</comment>
<dbReference type="FunFam" id="2.40.100.10:FF:000015">
    <property type="entry name" value="Peptidyl-prolyl cis-trans isomerase"/>
    <property type="match status" value="1"/>
</dbReference>
<dbReference type="InterPro" id="IPR012677">
    <property type="entry name" value="Nucleotide-bd_a/b_plait_sf"/>
</dbReference>
<dbReference type="GO" id="GO:0003755">
    <property type="term" value="F:peptidyl-prolyl cis-trans isomerase activity"/>
    <property type="evidence" value="ECO:0007669"/>
    <property type="project" value="UniProtKB-UniRule"/>
</dbReference>
<evidence type="ECO:0000256" key="7">
    <source>
        <dbReference type="ARBA" id="ARBA00023235"/>
    </source>
</evidence>
<dbReference type="PANTHER" id="PTHR45843:SF1">
    <property type="entry name" value="PEPTIDYL-PROLYL CIS-TRANS ISOMERASE-LIKE 4"/>
    <property type="match status" value="1"/>
</dbReference>
<dbReference type="Proteomes" id="UP001203852">
    <property type="component" value="Unassembled WGS sequence"/>
</dbReference>
<feature type="domain" description="PPIase cyclophilin-type" evidence="12">
    <location>
        <begin position="6"/>
        <end position="171"/>
    </location>
</feature>
<comment type="caution">
    <text evidence="14">The sequence shown here is derived from an EMBL/GenBank/DDBJ whole genome shotgun (WGS) entry which is preliminary data.</text>
</comment>
<dbReference type="InterPro" id="IPR035979">
    <property type="entry name" value="RBD_domain_sf"/>
</dbReference>
<proteinExistence type="inferred from homology"/>
<comment type="subcellular location">
    <subcellularLocation>
        <location evidence="3 10">Nucleus</location>
    </subcellularLocation>
</comment>
<dbReference type="SMART" id="SM00360">
    <property type="entry name" value="RRM"/>
    <property type="match status" value="1"/>
</dbReference>